<keyword evidence="9" id="KW-0131">Cell cycle</keyword>
<dbReference type="InterPro" id="IPR036598">
    <property type="entry name" value="GOLD_dom_sf"/>
</dbReference>
<proteinExistence type="inferred from homology"/>
<dbReference type="EMBL" id="JAEACU010000009">
    <property type="protein sequence ID" value="KAH7517382.1"/>
    <property type="molecule type" value="Genomic_DNA"/>
</dbReference>
<evidence type="ECO:0000256" key="5">
    <source>
        <dbReference type="ARBA" id="ARBA00022490"/>
    </source>
</evidence>
<sequence>MSPSIESDHRGSKSITMAEEENNDQENTTHKGNEADENNDSYSSDDDTYKDEEDDSSDHDDDAIASAELKRKKKKALLQFRCRLEDAILGNYLLGKPKKNLSKEESAKQKEKLREITLWDVPLLPSKGHEGTDILLLKFLKARDFKVTDAFEMLRKTLKWRNEYKADEILDEKLGSNVDSLLYLKGKDKEGRPLFFTVYGALKDKELYKKTLGSEDKCNEFLRSRIHYMEKGIKKLNFKNGGVDSIVQITDLKNSPGPAMKELRSVSKRAFALVQNNYPNFIHKNVIINAPLWYYASHTIHSKLLSPKTRKKFVFARPSKAKKTLLRYIAPENLPVEYGGFNREKDEDFSPADESSELIIRANSCCSIKFPVAEAGSTLVWDITVVGSDVSYMEEFVPDDEGSYKIQLQKQKKLRESVRNSFYISEPGKIVITFENGTFNKKKVFYRSKAKPTIPMSIFFKN</sequence>
<evidence type="ECO:0000313" key="14">
    <source>
        <dbReference type="Proteomes" id="UP000813462"/>
    </source>
</evidence>
<dbReference type="GO" id="GO:0008289">
    <property type="term" value="F:lipid binding"/>
    <property type="evidence" value="ECO:0007669"/>
    <property type="project" value="UniProtKB-KW"/>
</dbReference>
<dbReference type="CDD" id="cd00170">
    <property type="entry name" value="SEC14"/>
    <property type="match status" value="1"/>
</dbReference>
<evidence type="ECO:0000256" key="10">
    <source>
        <dbReference type="SAM" id="MobiDB-lite"/>
    </source>
</evidence>
<dbReference type="Pfam" id="PF00650">
    <property type="entry name" value="CRAL_TRIO"/>
    <property type="match status" value="1"/>
</dbReference>
<dbReference type="SMART" id="SM01100">
    <property type="entry name" value="CRAL_TRIO_N"/>
    <property type="match status" value="1"/>
</dbReference>
<evidence type="ECO:0000256" key="4">
    <source>
        <dbReference type="ARBA" id="ARBA00022448"/>
    </source>
</evidence>
<organism evidence="13 14">
    <name type="scientific">Ziziphus jujuba var. spinosa</name>
    <dbReference type="NCBI Taxonomy" id="714518"/>
    <lineage>
        <taxon>Eukaryota</taxon>
        <taxon>Viridiplantae</taxon>
        <taxon>Streptophyta</taxon>
        <taxon>Embryophyta</taxon>
        <taxon>Tracheophyta</taxon>
        <taxon>Spermatophyta</taxon>
        <taxon>Magnoliopsida</taxon>
        <taxon>eudicotyledons</taxon>
        <taxon>Gunneridae</taxon>
        <taxon>Pentapetalae</taxon>
        <taxon>rosids</taxon>
        <taxon>fabids</taxon>
        <taxon>Rosales</taxon>
        <taxon>Rhamnaceae</taxon>
        <taxon>Paliureae</taxon>
        <taxon>Ziziphus</taxon>
    </lineage>
</organism>
<evidence type="ECO:0000256" key="3">
    <source>
        <dbReference type="ARBA" id="ARBA00007155"/>
    </source>
</evidence>
<dbReference type="Pfam" id="PF03765">
    <property type="entry name" value="CRAL_TRIO_N"/>
    <property type="match status" value="1"/>
</dbReference>
<dbReference type="InterPro" id="IPR001251">
    <property type="entry name" value="CRAL-TRIO_dom"/>
</dbReference>
<keyword evidence="8" id="KW-0472">Membrane</keyword>
<dbReference type="InterPro" id="IPR036273">
    <property type="entry name" value="CRAL/TRIO_N_dom_sf"/>
</dbReference>
<dbReference type="InterPro" id="IPR011074">
    <property type="entry name" value="CRAL/TRIO_N_dom"/>
</dbReference>
<comment type="caution">
    <text evidence="13">The sequence shown here is derived from an EMBL/GenBank/DDBJ whole genome shotgun (WGS) entry which is preliminary data.</text>
</comment>
<dbReference type="SUPFAM" id="SSF46938">
    <property type="entry name" value="CRAL/TRIO N-terminal domain"/>
    <property type="match status" value="1"/>
</dbReference>
<keyword evidence="7" id="KW-0446">Lipid-binding</keyword>
<dbReference type="PROSITE" id="PS50866">
    <property type="entry name" value="GOLD"/>
    <property type="match status" value="1"/>
</dbReference>
<dbReference type="InterPro" id="IPR009038">
    <property type="entry name" value="GOLD_dom"/>
</dbReference>
<dbReference type="Proteomes" id="UP000813462">
    <property type="component" value="Unassembled WGS sequence"/>
</dbReference>
<dbReference type="PROSITE" id="PS50191">
    <property type="entry name" value="CRAL_TRIO"/>
    <property type="match status" value="1"/>
</dbReference>
<keyword evidence="5" id="KW-0963">Cytoplasm</keyword>
<evidence type="ECO:0000259" key="11">
    <source>
        <dbReference type="PROSITE" id="PS50191"/>
    </source>
</evidence>
<evidence type="ECO:0008006" key="15">
    <source>
        <dbReference type="Google" id="ProtNLM"/>
    </source>
</evidence>
<dbReference type="PANTHER" id="PTHR45932:SF3">
    <property type="entry name" value="PATELLIN-4-LIKE"/>
    <property type="match status" value="1"/>
</dbReference>
<keyword evidence="4" id="KW-0813">Transport</keyword>
<dbReference type="SUPFAM" id="SSF101576">
    <property type="entry name" value="Supernatant protein factor (SPF), C-terminal domain"/>
    <property type="match status" value="1"/>
</dbReference>
<dbReference type="GO" id="GO:0051301">
    <property type="term" value="P:cell division"/>
    <property type="evidence" value="ECO:0007669"/>
    <property type="project" value="UniProtKB-KW"/>
</dbReference>
<dbReference type="InterPro" id="IPR044834">
    <property type="entry name" value="PATL"/>
</dbReference>
<dbReference type="Gene3D" id="2.60.120.680">
    <property type="entry name" value="GOLD domain"/>
    <property type="match status" value="1"/>
</dbReference>
<comment type="similarity">
    <text evidence="3">Belongs to the patellin family.</text>
</comment>
<evidence type="ECO:0000256" key="7">
    <source>
        <dbReference type="ARBA" id="ARBA00023121"/>
    </source>
</evidence>
<protein>
    <recommendedName>
        <fullName evidence="15">Patellin-4-like</fullName>
    </recommendedName>
</protein>
<dbReference type="SUPFAM" id="SSF52087">
    <property type="entry name" value="CRAL/TRIO domain"/>
    <property type="match status" value="1"/>
</dbReference>
<dbReference type="Pfam" id="PF25099">
    <property type="entry name" value="GOLD_PATL1_C"/>
    <property type="match status" value="1"/>
</dbReference>
<dbReference type="Gene3D" id="3.40.525.10">
    <property type="entry name" value="CRAL-TRIO lipid binding domain"/>
    <property type="match status" value="1"/>
</dbReference>
<dbReference type="GO" id="GO:0016020">
    <property type="term" value="C:membrane"/>
    <property type="evidence" value="ECO:0007669"/>
    <property type="project" value="UniProtKB-SubCell"/>
</dbReference>
<name>A0A978UR82_ZIZJJ</name>
<dbReference type="InterPro" id="IPR056794">
    <property type="entry name" value="PATL1-6_C_GOLD"/>
</dbReference>
<keyword evidence="6" id="KW-0132">Cell division</keyword>
<feature type="compositionally biased region" description="Basic and acidic residues" evidence="10">
    <location>
        <begin position="1"/>
        <end position="11"/>
    </location>
</feature>
<dbReference type="AlphaFoldDB" id="A0A978UR82"/>
<evidence type="ECO:0000256" key="9">
    <source>
        <dbReference type="ARBA" id="ARBA00023306"/>
    </source>
</evidence>
<evidence type="ECO:0000313" key="13">
    <source>
        <dbReference type="EMBL" id="KAH7517382.1"/>
    </source>
</evidence>
<feature type="domain" description="CRAL-TRIO" evidence="11">
    <location>
        <begin position="171"/>
        <end position="346"/>
    </location>
</feature>
<reference evidence="13" key="1">
    <citation type="journal article" date="2021" name="Front. Plant Sci.">
        <title>Chromosome-Scale Genome Assembly for Chinese Sour Jujube and Insights Into Its Genome Evolution and Domestication Signature.</title>
        <authorList>
            <person name="Shen L.-Y."/>
            <person name="Luo H."/>
            <person name="Wang X.-L."/>
            <person name="Wang X.-M."/>
            <person name="Qiu X.-J."/>
            <person name="Liu H."/>
            <person name="Zhou S.-S."/>
            <person name="Jia K.-H."/>
            <person name="Nie S."/>
            <person name="Bao Y.-T."/>
            <person name="Zhang R.-G."/>
            <person name="Yun Q.-Z."/>
            <person name="Chai Y.-H."/>
            <person name="Lu J.-Y."/>
            <person name="Li Y."/>
            <person name="Zhao S.-W."/>
            <person name="Mao J.-F."/>
            <person name="Jia S.-G."/>
            <person name="Mao Y.-M."/>
        </authorList>
    </citation>
    <scope>NUCLEOTIDE SEQUENCE</scope>
    <source>
        <strain evidence="13">AT0</strain>
        <tissue evidence="13">Leaf</tissue>
    </source>
</reference>
<evidence type="ECO:0000256" key="2">
    <source>
        <dbReference type="ARBA" id="ARBA00004496"/>
    </source>
</evidence>
<feature type="domain" description="GOLD" evidence="12">
    <location>
        <begin position="322"/>
        <end position="450"/>
    </location>
</feature>
<dbReference type="PANTHER" id="PTHR45932">
    <property type="entry name" value="PATELLIN-1"/>
    <property type="match status" value="1"/>
</dbReference>
<dbReference type="InterPro" id="IPR036865">
    <property type="entry name" value="CRAL-TRIO_dom_sf"/>
</dbReference>
<evidence type="ECO:0000256" key="1">
    <source>
        <dbReference type="ARBA" id="ARBA00004370"/>
    </source>
</evidence>
<dbReference type="GO" id="GO:0005737">
    <property type="term" value="C:cytoplasm"/>
    <property type="evidence" value="ECO:0007669"/>
    <property type="project" value="UniProtKB-SubCell"/>
</dbReference>
<gene>
    <name evidence="13" type="ORF">FEM48_Zijuj09G0057700</name>
</gene>
<dbReference type="SMART" id="SM00516">
    <property type="entry name" value="SEC14"/>
    <property type="match status" value="1"/>
</dbReference>
<comment type="subcellular location">
    <subcellularLocation>
        <location evidence="2">Cytoplasm</location>
    </subcellularLocation>
    <subcellularLocation>
        <location evidence="1">Membrane</location>
    </subcellularLocation>
</comment>
<feature type="compositionally biased region" description="Acidic residues" evidence="10">
    <location>
        <begin position="35"/>
        <end position="60"/>
    </location>
</feature>
<evidence type="ECO:0000256" key="6">
    <source>
        <dbReference type="ARBA" id="ARBA00022618"/>
    </source>
</evidence>
<accession>A0A978UR82</accession>
<evidence type="ECO:0000259" key="12">
    <source>
        <dbReference type="PROSITE" id="PS50866"/>
    </source>
</evidence>
<evidence type="ECO:0000256" key="8">
    <source>
        <dbReference type="ARBA" id="ARBA00023136"/>
    </source>
</evidence>
<feature type="region of interest" description="Disordered" evidence="10">
    <location>
        <begin position="1"/>
        <end position="60"/>
    </location>
</feature>